<evidence type="ECO:0000313" key="3">
    <source>
        <dbReference type="WBParaSite" id="SSLN_0001505601-mRNA-1"/>
    </source>
</evidence>
<dbReference type="EMBL" id="UYSU01039048">
    <property type="protein sequence ID" value="VDM00898.1"/>
    <property type="molecule type" value="Genomic_DNA"/>
</dbReference>
<organism evidence="3">
    <name type="scientific">Schistocephalus solidus</name>
    <name type="common">Tapeworm</name>
    <dbReference type="NCBI Taxonomy" id="70667"/>
    <lineage>
        <taxon>Eukaryota</taxon>
        <taxon>Metazoa</taxon>
        <taxon>Spiralia</taxon>
        <taxon>Lophotrochozoa</taxon>
        <taxon>Platyhelminthes</taxon>
        <taxon>Cestoda</taxon>
        <taxon>Eucestoda</taxon>
        <taxon>Diphyllobothriidea</taxon>
        <taxon>Diphyllobothriidae</taxon>
        <taxon>Schistocephalus</taxon>
    </lineage>
</organism>
<reference evidence="1 2" key="2">
    <citation type="submission" date="2018-11" db="EMBL/GenBank/DDBJ databases">
        <authorList>
            <consortium name="Pathogen Informatics"/>
        </authorList>
    </citation>
    <scope>NUCLEOTIDE SEQUENCE [LARGE SCALE GENOMIC DNA]</scope>
    <source>
        <strain evidence="1 2">NST_G2</strain>
    </source>
</reference>
<sequence>MAPRQRSAMLPEIASVPKYSVGCCWGFYRRTPQCLCTTYTCFSAGVPAAKAAVSVRAAATDPVFPSIGALASKP</sequence>
<dbReference type="AlphaFoldDB" id="A0A183TDG1"/>
<protein>
    <submittedName>
        <fullName evidence="1 3">Uncharacterized protein</fullName>
    </submittedName>
</protein>
<dbReference type="WBParaSite" id="SSLN_0001505601-mRNA-1">
    <property type="protein sequence ID" value="SSLN_0001505601-mRNA-1"/>
    <property type="gene ID" value="SSLN_0001505601"/>
</dbReference>
<gene>
    <name evidence="1" type="ORF">SSLN_LOCUS14512</name>
</gene>
<evidence type="ECO:0000313" key="2">
    <source>
        <dbReference type="Proteomes" id="UP000275846"/>
    </source>
</evidence>
<dbReference type="Proteomes" id="UP000275846">
    <property type="component" value="Unassembled WGS sequence"/>
</dbReference>
<reference evidence="3" key="1">
    <citation type="submission" date="2016-06" db="UniProtKB">
        <authorList>
            <consortium name="WormBaseParasite"/>
        </authorList>
    </citation>
    <scope>IDENTIFICATION</scope>
</reference>
<proteinExistence type="predicted"/>
<name>A0A183TDG1_SCHSO</name>
<evidence type="ECO:0000313" key="1">
    <source>
        <dbReference type="EMBL" id="VDM00898.1"/>
    </source>
</evidence>
<accession>A0A183TDG1</accession>
<keyword evidence="2" id="KW-1185">Reference proteome</keyword>